<evidence type="ECO:0000256" key="3">
    <source>
        <dbReference type="SAM" id="Coils"/>
    </source>
</evidence>
<evidence type="ECO:0000256" key="1">
    <source>
        <dbReference type="ARBA" id="ARBA00022741"/>
    </source>
</evidence>
<protein>
    <recommendedName>
        <fullName evidence="4">ABC transporter Uup C-terminal domain-containing protein</fullName>
    </recommendedName>
</protein>
<dbReference type="InterPro" id="IPR032524">
    <property type="entry name" value="ABC_tran_C"/>
</dbReference>
<dbReference type="SUPFAM" id="SSF101082">
    <property type="entry name" value="Typo IV secretion system protein TraC"/>
    <property type="match status" value="1"/>
</dbReference>
<keyword evidence="1" id="KW-0547">Nucleotide-binding</keyword>
<dbReference type="GO" id="GO:0003677">
    <property type="term" value="F:DNA binding"/>
    <property type="evidence" value="ECO:0007669"/>
    <property type="project" value="InterPro"/>
</dbReference>
<dbReference type="AlphaFoldDB" id="A0A645HXN1"/>
<dbReference type="InterPro" id="IPR037118">
    <property type="entry name" value="Val-tRNA_synth_C_sf"/>
</dbReference>
<dbReference type="InterPro" id="IPR051309">
    <property type="entry name" value="ABCF_ATPase"/>
</dbReference>
<feature type="coiled-coil region" evidence="3">
    <location>
        <begin position="61"/>
        <end position="128"/>
    </location>
</feature>
<evidence type="ECO:0000256" key="2">
    <source>
        <dbReference type="ARBA" id="ARBA00022840"/>
    </source>
</evidence>
<accession>A0A645HXN1</accession>
<gene>
    <name evidence="5" type="ORF">SDC9_190821</name>
</gene>
<keyword evidence="2" id="KW-0067">ATP-binding</keyword>
<name>A0A645HXN1_9ZZZZ</name>
<evidence type="ECO:0000313" key="5">
    <source>
        <dbReference type="EMBL" id="MPN43262.1"/>
    </source>
</evidence>
<dbReference type="PANTHER" id="PTHR42855">
    <property type="entry name" value="ABC TRANSPORTER ATP-BINDING SUBUNIT"/>
    <property type="match status" value="1"/>
</dbReference>
<reference evidence="5" key="1">
    <citation type="submission" date="2019-08" db="EMBL/GenBank/DDBJ databases">
        <authorList>
            <person name="Kucharzyk K."/>
            <person name="Murdoch R.W."/>
            <person name="Higgins S."/>
            <person name="Loffler F."/>
        </authorList>
    </citation>
    <scope>NUCLEOTIDE SEQUENCE</scope>
</reference>
<proteinExistence type="predicted"/>
<dbReference type="GO" id="GO:0005524">
    <property type="term" value="F:ATP binding"/>
    <property type="evidence" value="ECO:0007669"/>
    <property type="project" value="UniProtKB-KW"/>
</dbReference>
<dbReference type="PANTHER" id="PTHR42855:SF1">
    <property type="entry name" value="ABC TRANSPORTER DOMAIN-CONTAINING PROTEIN"/>
    <property type="match status" value="1"/>
</dbReference>
<dbReference type="Gene3D" id="1.10.287.380">
    <property type="entry name" value="Valyl-tRNA synthetase, C-terminal domain"/>
    <property type="match status" value="1"/>
</dbReference>
<comment type="caution">
    <text evidence="5">The sequence shown here is derived from an EMBL/GenBank/DDBJ whole genome shotgun (WGS) entry which is preliminary data.</text>
</comment>
<feature type="domain" description="ABC transporter Uup C-terminal" evidence="4">
    <location>
        <begin position="62"/>
        <end position="130"/>
    </location>
</feature>
<organism evidence="5">
    <name type="scientific">bioreactor metagenome</name>
    <dbReference type="NCBI Taxonomy" id="1076179"/>
    <lineage>
        <taxon>unclassified sequences</taxon>
        <taxon>metagenomes</taxon>
        <taxon>ecological metagenomes</taxon>
    </lineage>
</organism>
<evidence type="ECO:0000259" key="4">
    <source>
        <dbReference type="Pfam" id="PF16326"/>
    </source>
</evidence>
<keyword evidence="3" id="KW-0175">Coiled coil</keyword>
<dbReference type="Pfam" id="PF16326">
    <property type="entry name" value="ABC_tran_CTD"/>
    <property type="match status" value="1"/>
</dbReference>
<sequence>MLIISHDRYFINKLATRIAVLTPTGLDLYAGGYDAYAARMKAPQPVKRETKPAADNDYFKQKETRRQQRMLENRAARAEKAVEELEEKAAQLEALLAREDVASDYKKTLELTAELDALNAQKEAAYAEWDDAQKAVEAWDGEKI</sequence>
<dbReference type="EMBL" id="VSSQ01101559">
    <property type="protein sequence ID" value="MPN43262.1"/>
    <property type="molecule type" value="Genomic_DNA"/>
</dbReference>